<reference evidence="11 12" key="1">
    <citation type="journal article" date="2024" name="Ann. Entomol. Soc. Am.">
        <title>Genomic analyses of the southern and eastern yellowjacket wasps (Hymenoptera: Vespidae) reveal evolutionary signatures of social life.</title>
        <authorList>
            <person name="Catto M.A."/>
            <person name="Caine P.B."/>
            <person name="Orr S.E."/>
            <person name="Hunt B.G."/>
            <person name="Goodisman M.A.D."/>
        </authorList>
    </citation>
    <scope>NUCLEOTIDE SEQUENCE [LARGE SCALE GENOMIC DNA]</scope>
    <source>
        <strain evidence="11">232</strain>
        <tissue evidence="11">Head and thorax</tissue>
    </source>
</reference>
<keyword evidence="5" id="KW-0552">Olfaction</keyword>
<comment type="caution">
    <text evidence="11">The sequence shown here is derived from an EMBL/GenBank/DDBJ whole genome shotgun (WGS) entry which is preliminary data.</text>
</comment>
<evidence type="ECO:0000256" key="10">
    <source>
        <dbReference type="SAM" id="Phobius"/>
    </source>
</evidence>
<evidence type="ECO:0000256" key="7">
    <source>
        <dbReference type="ARBA" id="ARBA00023136"/>
    </source>
</evidence>
<sequence>MDMKLVGQEMEDSLTTIMFILYIFGVINTLFIYCFIGECFIQESTNFGNAIYNYEWYNLSATDSKFFLMCIMRTKKPQCLTSGKFSVLCLTLFSGIVKTSMGYLSILQLYD</sequence>
<dbReference type="PANTHER" id="PTHR21137">
    <property type="entry name" value="ODORANT RECEPTOR"/>
    <property type="match status" value="1"/>
</dbReference>
<dbReference type="AlphaFoldDB" id="A0ABD2BPS5"/>
<keyword evidence="3" id="KW-0716">Sensory transduction</keyword>
<evidence type="ECO:0000256" key="3">
    <source>
        <dbReference type="ARBA" id="ARBA00022606"/>
    </source>
</evidence>
<evidence type="ECO:0000256" key="9">
    <source>
        <dbReference type="ARBA" id="ARBA00023224"/>
    </source>
</evidence>
<dbReference type="GO" id="GO:0005886">
    <property type="term" value="C:plasma membrane"/>
    <property type="evidence" value="ECO:0007669"/>
    <property type="project" value="UniProtKB-SubCell"/>
</dbReference>
<gene>
    <name evidence="11" type="ORF">V1477_013862</name>
</gene>
<feature type="transmembrane region" description="Helical" evidence="10">
    <location>
        <begin position="85"/>
        <end position="106"/>
    </location>
</feature>
<evidence type="ECO:0000256" key="4">
    <source>
        <dbReference type="ARBA" id="ARBA00022692"/>
    </source>
</evidence>
<organism evidence="11 12">
    <name type="scientific">Vespula maculifrons</name>
    <name type="common">Eastern yellow jacket</name>
    <name type="synonym">Wasp</name>
    <dbReference type="NCBI Taxonomy" id="7453"/>
    <lineage>
        <taxon>Eukaryota</taxon>
        <taxon>Metazoa</taxon>
        <taxon>Ecdysozoa</taxon>
        <taxon>Arthropoda</taxon>
        <taxon>Hexapoda</taxon>
        <taxon>Insecta</taxon>
        <taxon>Pterygota</taxon>
        <taxon>Neoptera</taxon>
        <taxon>Endopterygota</taxon>
        <taxon>Hymenoptera</taxon>
        <taxon>Apocrita</taxon>
        <taxon>Aculeata</taxon>
        <taxon>Vespoidea</taxon>
        <taxon>Vespidae</taxon>
        <taxon>Vespinae</taxon>
        <taxon>Vespula</taxon>
    </lineage>
</organism>
<dbReference type="PANTHER" id="PTHR21137:SF35">
    <property type="entry name" value="ODORANT RECEPTOR 19A-RELATED"/>
    <property type="match status" value="1"/>
</dbReference>
<keyword evidence="7 10" id="KW-0472">Membrane</keyword>
<keyword evidence="6 10" id="KW-1133">Transmembrane helix</keyword>
<evidence type="ECO:0000256" key="5">
    <source>
        <dbReference type="ARBA" id="ARBA00022725"/>
    </source>
</evidence>
<dbReference type="GO" id="GO:0007165">
    <property type="term" value="P:signal transduction"/>
    <property type="evidence" value="ECO:0007669"/>
    <property type="project" value="UniProtKB-KW"/>
</dbReference>
<evidence type="ECO:0000313" key="11">
    <source>
        <dbReference type="EMBL" id="KAL2734685.1"/>
    </source>
</evidence>
<feature type="transmembrane region" description="Helical" evidence="10">
    <location>
        <begin position="16"/>
        <end position="36"/>
    </location>
</feature>
<keyword evidence="2" id="KW-1003">Cell membrane</keyword>
<dbReference type="Proteomes" id="UP001607303">
    <property type="component" value="Unassembled WGS sequence"/>
</dbReference>
<evidence type="ECO:0000256" key="8">
    <source>
        <dbReference type="ARBA" id="ARBA00023170"/>
    </source>
</evidence>
<accession>A0ABD2BPS5</accession>
<name>A0ABD2BPS5_VESMC</name>
<keyword evidence="4 10" id="KW-0812">Transmembrane</keyword>
<dbReference type="Pfam" id="PF02949">
    <property type="entry name" value="7tm_6"/>
    <property type="match status" value="1"/>
</dbReference>
<dbReference type="EMBL" id="JAYRBN010000071">
    <property type="protein sequence ID" value="KAL2734685.1"/>
    <property type="molecule type" value="Genomic_DNA"/>
</dbReference>
<evidence type="ECO:0000256" key="2">
    <source>
        <dbReference type="ARBA" id="ARBA00022475"/>
    </source>
</evidence>
<comment type="subcellular location">
    <subcellularLocation>
        <location evidence="1">Cell membrane</location>
        <topology evidence="1">Multi-pass membrane protein</topology>
    </subcellularLocation>
</comment>
<evidence type="ECO:0000313" key="12">
    <source>
        <dbReference type="Proteomes" id="UP001607303"/>
    </source>
</evidence>
<dbReference type="InterPro" id="IPR004117">
    <property type="entry name" value="7tm6_olfct_rcpt"/>
</dbReference>
<proteinExistence type="predicted"/>
<keyword evidence="12" id="KW-1185">Reference proteome</keyword>
<evidence type="ECO:0000256" key="6">
    <source>
        <dbReference type="ARBA" id="ARBA00022989"/>
    </source>
</evidence>
<protein>
    <submittedName>
        <fullName evidence="11">Odorant receptor 4-like isoform X1</fullName>
    </submittedName>
</protein>
<keyword evidence="8" id="KW-0675">Receptor</keyword>
<evidence type="ECO:0000256" key="1">
    <source>
        <dbReference type="ARBA" id="ARBA00004651"/>
    </source>
</evidence>
<dbReference type="GO" id="GO:0007608">
    <property type="term" value="P:sensory perception of smell"/>
    <property type="evidence" value="ECO:0007669"/>
    <property type="project" value="UniProtKB-KW"/>
</dbReference>
<keyword evidence="9" id="KW-0807">Transducer</keyword>